<dbReference type="OrthoDB" id="1432900at2"/>
<dbReference type="AlphaFoldDB" id="A0A1G7FW26"/>
<reference evidence="1 2" key="1">
    <citation type="submission" date="2016-10" db="EMBL/GenBank/DDBJ databases">
        <authorList>
            <person name="de Groot N.N."/>
        </authorList>
    </citation>
    <scope>NUCLEOTIDE SEQUENCE [LARGE SCALE GENOMIC DNA]</scope>
    <source>
        <strain evidence="1 2">DSM 16195</strain>
    </source>
</reference>
<name>A0A1G7FW26_9FLAO</name>
<protein>
    <submittedName>
        <fullName evidence="1">Uncharacterized protein</fullName>
    </submittedName>
</protein>
<keyword evidence="2" id="KW-1185">Reference proteome</keyword>
<organism evidence="1 2">
    <name type="scientific">Ulvibacter litoralis</name>
    <dbReference type="NCBI Taxonomy" id="227084"/>
    <lineage>
        <taxon>Bacteria</taxon>
        <taxon>Pseudomonadati</taxon>
        <taxon>Bacteroidota</taxon>
        <taxon>Flavobacteriia</taxon>
        <taxon>Flavobacteriales</taxon>
        <taxon>Flavobacteriaceae</taxon>
        <taxon>Ulvibacter</taxon>
    </lineage>
</organism>
<accession>A0A1G7FW26</accession>
<dbReference type="RefSeq" id="WP_093143835.1">
    <property type="nucleotide sequence ID" value="NZ_BMWO01000010.1"/>
</dbReference>
<proteinExistence type="predicted"/>
<gene>
    <name evidence="1" type="ORF">SAMN05421855_102808</name>
</gene>
<dbReference type="EMBL" id="FNBA01000002">
    <property type="protein sequence ID" value="SDE79945.1"/>
    <property type="molecule type" value="Genomic_DNA"/>
</dbReference>
<evidence type="ECO:0000313" key="2">
    <source>
        <dbReference type="Proteomes" id="UP000199321"/>
    </source>
</evidence>
<dbReference type="STRING" id="227084.SAMN05421855_102808"/>
<evidence type="ECO:0000313" key="1">
    <source>
        <dbReference type="EMBL" id="SDE79945.1"/>
    </source>
</evidence>
<dbReference type="PROSITE" id="PS51257">
    <property type="entry name" value="PROKAR_LIPOPROTEIN"/>
    <property type="match status" value="1"/>
</dbReference>
<dbReference type="Proteomes" id="UP000199321">
    <property type="component" value="Unassembled WGS sequence"/>
</dbReference>
<sequence length="335" mass="35988">MKKILYVAIGALLLASCTKDEVSAVDTSMSADLSVMLPQKSYDTSDKGMYAGVIVANEAQFHGKLWVNIGNDSNVSALVKTNNEEITFEIASQNGNVYHFESERGSFDVDVTNYRDVVVSNVSIDQTSGNARVIKETNAAKVQAVLGTFDDLLLPDLGWTGTFDFLVDPATAYMTEVIVTSASGTMSIDFAADMEVGDTGCYGAEPPFFFQDLDPAANLFEMYAVGQIWTLPSGMTILYDLGFSKNIMDANTIPYTDGVLYPELMNSILFGGTIETSACTWVDANGYYVIINPEGTAYIGGGFINIDTSGLTPVVTSPLVETATMTKYTANPSGL</sequence>